<organism evidence="4 5">
    <name type="scientific">Pseudocercospora fuligena</name>
    <dbReference type="NCBI Taxonomy" id="685502"/>
    <lineage>
        <taxon>Eukaryota</taxon>
        <taxon>Fungi</taxon>
        <taxon>Dikarya</taxon>
        <taxon>Ascomycota</taxon>
        <taxon>Pezizomycotina</taxon>
        <taxon>Dothideomycetes</taxon>
        <taxon>Dothideomycetidae</taxon>
        <taxon>Mycosphaerellales</taxon>
        <taxon>Mycosphaerellaceae</taxon>
        <taxon>Pseudocercospora</taxon>
    </lineage>
</organism>
<evidence type="ECO:0000313" key="5">
    <source>
        <dbReference type="Proteomes" id="UP000660729"/>
    </source>
</evidence>
<gene>
    <name evidence="4" type="ORF">HII31_09826</name>
</gene>
<dbReference type="SUPFAM" id="SSF75005">
    <property type="entry name" value="Arabinanase/levansucrase/invertase"/>
    <property type="match status" value="1"/>
</dbReference>
<evidence type="ECO:0000256" key="2">
    <source>
        <dbReference type="PROSITE-ProRule" id="PRU00076"/>
    </source>
</evidence>
<accession>A0A8H6RDD3</accession>
<keyword evidence="1 2" id="KW-1015">Disulfide bond</keyword>
<feature type="domain" description="EGF-like" evidence="3">
    <location>
        <begin position="11"/>
        <end position="46"/>
    </location>
</feature>
<dbReference type="InterPro" id="IPR000742">
    <property type="entry name" value="EGF"/>
</dbReference>
<name>A0A8H6RDD3_9PEZI</name>
<keyword evidence="2" id="KW-0245">EGF-like domain</keyword>
<feature type="disulfide bond" evidence="2">
    <location>
        <begin position="36"/>
        <end position="45"/>
    </location>
</feature>
<dbReference type="Gene3D" id="2.115.10.20">
    <property type="entry name" value="Glycosyl hydrolase domain, family 43"/>
    <property type="match status" value="1"/>
</dbReference>
<dbReference type="Pfam" id="PF07974">
    <property type="entry name" value="EGF_2"/>
    <property type="match status" value="1"/>
</dbReference>
<dbReference type="PROSITE" id="PS01186">
    <property type="entry name" value="EGF_2"/>
    <property type="match status" value="1"/>
</dbReference>
<reference evidence="4" key="1">
    <citation type="submission" date="2020-04" db="EMBL/GenBank/DDBJ databases">
        <title>Draft genome resource of the tomato pathogen Pseudocercospora fuligena.</title>
        <authorList>
            <person name="Zaccaron A."/>
        </authorList>
    </citation>
    <scope>NUCLEOTIDE SEQUENCE</scope>
    <source>
        <strain evidence="4">PF001</strain>
    </source>
</reference>
<dbReference type="PROSITE" id="PS00022">
    <property type="entry name" value="EGF_1"/>
    <property type="match status" value="1"/>
</dbReference>
<evidence type="ECO:0000256" key="1">
    <source>
        <dbReference type="ARBA" id="ARBA00023157"/>
    </source>
</evidence>
<evidence type="ECO:0000313" key="4">
    <source>
        <dbReference type="EMBL" id="KAF7188903.1"/>
    </source>
</evidence>
<evidence type="ECO:0000259" key="3">
    <source>
        <dbReference type="PROSITE" id="PS50026"/>
    </source>
</evidence>
<dbReference type="AlphaFoldDB" id="A0A8H6RDD3"/>
<comment type="caution">
    <text evidence="4">The sequence shown here is derived from an EMBL/GenBank/DDBJ whole genome shotgun (WGS) entry which is preliminary data.</text>
</comment>
<comment type="caution">
    <text evidence="2">Lacks conserved residue(s) required for the propagation of feature annotation.</text>
</comment>
<dbReference type="EMBL" id="JABCIY010000204">
    <property type="protein sequence ID" value="KAF7188903.1"/>
    <property type="molecule type" value="Genomic_DNA"/>
</dbReference>
<dbReference type="PROSITE" id="PS50026">
    <property type="entry name" value="EGF_3"/>
    <property type="match status" value="1"/>
</dbReference>
<dbReference type="CDD" id="cd08994">
    <property type="entry name" value="GH43_62_32_68_117_130-like"/>
    <property type="match status" value="1"/>
</dbReference>
<dbReference type="Proteomes" id="UP000660729">
    <property type="component" value="Unassembled WGS sequence"/>
</dbReference>
<proteinExistence type="predicted"/>
<dbReference type="OrthoDB" id="6130531at2759"/>
<keyword evidence="5" id="KW-1185">Reference proteome</keyword>
<dbReference type="InterPro" id="IPR013111">
    <property type="entry name" value="EGF_extracell"/>
</dbReference>
<protein>
    <recommendedName>
        <fullName evidence="3">EGF-like domain-containing protein</fullName>
    </recommendedName>
</protein>
<sequence length="395" mass="44145">MLFPLLLTFGITLACKTDEDCSLNGICSEYAGECKCDTGWRGTDCGELDILPAKRDTGYNRTAENISSWCFSVVQDPHDKDLHHAFLSEFSNHCGLDYWAPYSRIIRAESETGPAGPYTFAEEVVGHFAHNPTVVYSPAYRLYLLYYIGCPQKVEDKCTDPSFTCGPGNFHNGESGISVLSSPDLKKWKHHGQVIQGENSKDWNAVVTNPSPLPLCSDHRGEWQQKRDGCNSDMLLVYRGCPLNCSDGPETELIGLAMAHKFDGEYTRLNNDLPIFKNPAEDPFTWQDVRGNYHMLVHSLEKEGGFGDGPKVGRHAFSRSIDGPWIFNTKTLAFSTLVKFDDGTEINFYRRERPQLYFSDDGNMTPLFLTTGVQEKDSPMSYSIIVPVGQNGKGT</sequence>
<dbReference type="InterPro" id="IPR023296">
    <property type="entry name" value="Glyco_hydro_beta-prop_sf"/>
</dbReference>